<evidence type="ECO:0000256" key="1">
    <source>
        <dbReference type="ARBA" id="ARBA00004300"/>
    </source>
</evidence>
<dbReference type="GO" id="GO:0005813">
    <property type="term" value="C:centrosome"/>
    <property type="evidence" value="ECO:0007669"/>
    <property type="project" value="UniProtKB-SubCell"/>
</dbReference>
<keyword evidence="4" id="KW-0206">Cytoskeleton</keyword>
<dbReference type="RefSeq" id="XP_026761733.2">
    <property type="nucleotide sequence ID" value="XM_026905932.3"/>
</dbReference>
<evidence type="ECO:0000313" key="9">
    <source>
        <dbReference type="RefSeq" id="XP_026761733.2"/>
    </source>
</evidence>
<evidence type="ECO:0000259" key="7">
    <source>
        <dbReference type="Pfam" id="PF16531"/>
    </source>
</evidence>
<dbReference type="PANTHER" id="PTHR44281">
    <property type="entry name" value="SPINDLE ASSEMBLY ABNORMAL PROTEIN 6 HOMOLOG"/>
    <property type="match status" value="1"/>
</dbReference>
<keyword evidence="3 6" id="KW-0175">Coiled coil</keyword>
<evidence type="ECO:0000256" key="2">
    <source>
        <dbReference type="ARBA" id="ARBA00022490"/>
    </source>
</evidence>
<organism evidence="8 9">
    <name type="scientific">Galleria mellonella</name>
    <name type="common">Greater wax moth</name>
    <dbReference type="NCBI Taxonomy" id="7137"/>
    <lineage>
        <taxon>Eukaryota</taxon>
        <taxon>Metazoa</taxon>
        <taxon>Ecdysozoa</taxon>
        <taxon>Arthropoda</taxon>
        <taxon>Hexapoda</taxon>
        <taxon>Insecta</taxon>
        <taxon>Pterygota</taxon>
        <taxon>Neoptera</taxon>
        <taxon>Endopterygota</taxon>
        <taxon>Lepidoptera</taxon>
        <taxon>Glossata</taxon>
        <taxon>Ditrysia</taxon>
        <taxon>Pyraloidea</taxon>
        <taxon>Pyralidae</taxon>
        <taxon>Galleriinae</taxon>
        <taxon>Galleria</taxon>
    </lineage>
</organism>
<protein>
    <submittedName>
        <fullName evidence="9">Spindle assembly abnormal protein 6 homolog</fullName>
    </submittedName>
</protein>
<dbReference type="Gene3D" id="2.170.210.20">
    <property type="entry name" value="Spindle assembly abnormal protein 6, N-terminal domain"/>
    <property type="match status" value="1"/>
</dbReference>
<dbReference type="Pfam" id="PF16531">
    <property type="entry name" value="SAS-6_N"/>
    <property type="match status" value="1"/>
</dbReference>
<keyword evidence="2" id="KW-0963">Cytoplasm</keyword>
<name>A0A6J1WZ73_GALME</name>
<dbReference type="AlphaFoldDB" id="A0A6J1WZ73"/>
<proteinExistence type="predicted"/>
<dbReference type="InterPro" id="IPR032396">
    <property type="entry name" value="SAS-6_N"/>
</dbReference>
<evidence type="ECO:0000256" key="6">
    <source>
        <dbReference type="SAM" id="Coils"/>
    </source>
</evidence>
<dbReference type="Proteomes" id="UP001652740">
    <property type="component" value="Unplaced"/>
</dbReference>
<feature type="coiled-coil region" evidence="6">
    <location>
        <begin position="167"/>
        <end position="201"/>
    </location>
</feature>
<feature type="coiled-coil region" evidence="6">
    <location>
        <begin position="232"/>
        <end position="343"/>
    </location>
</feature>
<keyword evidence="5" id="KW-0131">Cell cycle</keyword>
<keyword evidence="8" id="KW-1185">Reference proteome</keyword>
<evidence type="ECO:0000256" key="4">
    <source>
        <dbReference type="ARBA" id="ARBA00023212"/>
    </source>
</evidence>
<gene>
    <name evidence="9" type="primary">LOC113520562</name>
</gene>
<evidence type="ECO:0000313" key="8">
    <source>
        <dbReference type="Proteomes" id="UP001652740"/>
    </source>
</evidence>
<dbReference type="InterPro" id="IPR038558">
    <property type="entry name" value="SAS-6_N_sf"/>
</dbReference>
<sequence>MACKNFHKGKYYVNFKRGFEDYKKDITVTVNKVFENDSLKISLSDDNDPTFLCILNITRCDYDDLKKQQGLLIDFDNFPSQLVRLLQQCASNNMFLIMQQTNPVQYYFEIIEHNEFKRLVHLSLRTGPATDTDIKQHMADTITNLKKSLAAVKTSATSTDAIWNDKCLNLERKVHDLNQVVSKLEEDRHKLEVEYQEALKHENEKFTQERLQWQKTTENTTKVQLSSFQESINRKDRQIDELNVLSKQLRDNITQLENQLSDKSQRLIVLENEVQKTHIEVATLKAKNSTYEREIAEKEKQYNQANSRCVYLEQLAKDNTEVIKDLNKSLQVIKKEKTSLEERLAISESLVNKNSDAAHSASEQLMKANQIISKQNTELIEIKEKLLCRTAIALEQEKVIESNNKEIDDLKSEIQKTNKNIDKLQEELSDLKEKCEDNVKALKDRDETIKNNNMVIQWLHKKVDGNDPGNAMENNHKSGVQSITSSTPYFLSRNKEINSRNMSDESIDFYATSKLSNVEESPGPGIQDSHTRKVGLDPKYLRPASDDNRLKGVTEDKIIGKANEVERQSGKENKCNILPKVDYREKKSGRNTYRATPVSAYFH</sequence>
<dbReference type="GeneID" id="113520562"/>
<dbReference type="InParanoid" id="A0A6J1WZ73"/>
<feature type="domain" description="Spindle assembly abnormal protein 6 N-terminal" evidence="7">
    <location>
        <begin position="27"/>
        <end position="125"/>
    </location>
</feature>
<comment type="subcellular location">
    <subcellularLocation>
        <location evidence="1">Cytoplasm</location>
        <location evidence="1">Cytoskeleton</location>
        <location evidence="1">Microtubule organizing center</location>
        <location evidence="1">Centrosome</location>
    </subcellularLocation>
</comment>
<evidence type="ECO:0000256" key="5">
    <source>
        <dbReference type="ARBA" id="ARBA00023306"/>
    </source>
</evidence>
<evidence type="ECO:0000256" key="3">
    <source>
        <dbReference type="ARBA" id="ARBA00023054"/>
    </source>
</evidence>
<feature type="coiled-coil region" evidence="6">
    <location>
        <begin position="393"/>
        <end position="452"/>
    </location>
</feature>
<accession>A0A6J1WZ73</accession>
<dbReference type="FunCoup" id="A0A6J1WZ73">
    <property type="interactions" value="461"/>
</dbReference>
<dbReference type="KEGG" id="gmw:113520562"/>
<dbReference type="PANTHER" id="PTHR44281:SF2">
    <property type="entry name" value="SPINDLE ASSEMBLY ABNORMAL PROTEIN 6 HOMOLOG"/>
    <property type="match status" value="1"/>
</dbReference>
<reference evidence="9" key="1">
    <citation type="submission" date="2025-08" db="UniProtKB">
        <authorList>
            <consortium name="RefSeq"/>
        </authorList>
    </citation>
    <scope>IDENTIFICATION</scope>
    <source>
        <tissue evidence="9">Whole larvae</tissue>
    </source>
</reference>